<dbReference type="InterPro" id="IPR000045">
    <property type="entry name" value="Prepilin_IV_endopep_pep"/>
</dbReference>
<feature type="domain" description="Prepilin type IV endopeptidase peptidase" evidence="4">
    <location>
        <begin position="82"/>
        <end position="183"/>
    </location>
</feature>
<feature type="transmembrane region" description="Helical" evidence="3">
    <location>
        <begin position="200"/>
        <end position="218"/>
    </location>
</feature>
<sequence length="224" mass="21728">MPTADLPAGVVAALALLGGLALGPWLARVSVRLARRDGAASASPLRTALTGVLVALVLAGALLAGGLRPGTVALAWVGVAGVVLAAVDLAVHRLPDRVTVPAYAAVTSALLVDAVALGTWPALLRAVLAGAAAFGLAAGAAVLSPRGLGFGDVKLLGLLGLVLGWVGWGALLAGVFLGLVTGAAASLTLVAAGRAGWRTALPFGPPLLVGAVLALALPGQALPT</sequence>
<dbReference type="GO" id="GO:0004190">
    <property type="term" value="F:aspartic-type endopeptidase activity"/>
    <property type="evidence" value="ECO:0007669"/>
    <property type="project" value="InterPro"/>
</dbReference>
<protein>
    <submittedName>
        <fullName evidence="5">Leader peptidase (Prepilin peptidase) / N-methyltransferase</fullName>
    </submittedName>
</protein>
<organism evidence="5 6">
    <name type="scientific">Geodermatophilus poikilotrophus</name>
    <dbReference type="NCBI Taxonomy" id="1333667"/>
    <lineage>
        <taxon>Bacteria</taxon>
        <taxon>Bacillati</taxon>
        <taxon>Actinomycetota</taxon>
        <taxon>Actinomycetes</taxon>
        <taxon>Geodermatophilales</taxon>
        <taxon>Geodermatophilaceae</taxon>
        <taxon>Geodermatophilus</taxon>
    </lineage>
</organism>
<dbReference type="PANTHER" id="PTHR30487:SF0">
    <property type="entry name" value="PREPILIN LEADER PEPTIDASE_N-METHYLTRANSFERASE-RELATED"/>
    <property type="match status" value="1"/>
</dbReference>
<dbReference type="Gene3D" id="1.20.120.1220">
    <property type="match status" value="1"/>
</dbReference>
<accession>A0A1I0AZJ1</accession>
<name>A0A1I0AZJ1_9ACTN</name>
<feature type="transmembrane region" description="Helical" evidence="3">
    <location>
        <begin position="73"/>
        <end position="91"/>
    </location>
</feature>
<evidence type="ECO:0000256" key="1">
    <source>
        <dbReference type="ARBA" id="ARBA00005801"/>
    </source>
</evidence>
<dbReference type="AlphaFoldDB" id="A0A1I0AZJ1"/>
<keyword evidence="3" id="KW-0812">Transmembrane</keyword>
<keyword evidence="3" id="KW-0472">Membrane</keyword>
<dbReference type="GO" id="GO:0032259">
    <property type="term" value="P:methylation"/>
    <property type="evidence" value="ECO:0007669"/>
    <property type="project" value="UniProtKB-KW"/>
</dbReference>
<evidence type="ECO:0000256" key="3">
    <source>
        <dbReference type="SAM" id="Phobius"/>
    </source>
</evidence>
<dbReference type="PANTHER" id="PTHR30487">
    <property type="entry name" value="TYPE 4 PREPILIN-LIKE PROTEINS LEADER PEPTIDE-PROCESSING ENZYME"/>
    <property type="match status" value="1"/>
</dbReference>
<feature type="transmembrane region" description="Helical" evidence="3">
    <location>
        <begin position="123"/>
        <end position="143"/>
    </location>
</feature>
<evidence type="ECO:0000313" key="6">
    <source>
        <dbReference type="Proteomes" id="UP000198507"/>
    </source>
</evidence>
<dbReference type="PRINTS" id="PR00864">
    <property type="entry name" value="PREPILNPTASE"/>
</dbReference>
<keyword evidence="5" id="KW-0808">Transferase</keyword>
<feature type="transmembrane region" description="Helical" evidence="3">
    <location>
        <begin position="155"/>
        <end position="180"/>
    </location>
</feature>
<evidence type="ECO:0000313" key="5">
    <source>
        <dbReference type="EMBL" id="SES99668.1"/>
    </source>
</evidence>
<comment type="similarity">
    <text evidence="1 2">Belongs to the peptidase A24 family.</text>
</comment>
<dbReference type="RefSeq" id="WP_091440230.1">
    <property type="nucleotide sequence ID" value="NZ_FOIE01000002.1"/>
</dbReference>
<dbReference type="Pfam" id="PF01478">
    <property type="entry name" value="Peptidase_A24"/>
    <property type="match status" value="1"/>
</dbReference>
<feature type="transmembrane region" description="Helical" evidence="3">
    <location>
        <begin position="98"/>
        <end position="117"/>
    </location>
</feature>
<dbReference type="EMBL" id="FOIE01000002">
    <property type="protein sequence ID" value="SES99668.1"/>
    <property type="molecule type" value="Genomic_DNA"/>
</dbReference>
<dbReference type="InterPro" id="IPR050882">
    <property type="entry name" value="Prepilin_peptidase/N-MTase"/>
</dbReference>
<evidence type="ECO:0000256" key="2">
    <source>
        <dbReference type="RuleBase" id="RU003793"/>
    </source>
</evidence>
<dbReference type="GO" id="GO:0008168">
    <property type="term" value="F:methyltransferase activity"/>
    <property type="evidence" value="ECO:0007669"/>
    <property type="project" value="UniProtKB-KW"/>
</dbReference>
<keyword evidence="6" id="KW-1185">Reference proteome</keyword>
<dbReference type="GO" id="GO:0005886">
    <property type="term" value="C:plasma membrane"/>
    <property type="evidence" value="ECO:0007669"/>
    <property type="project" value="TreeGrafter"/>
</dbReference>
<dbReference type="OrthoDB" id="5197975at2"/>
<gene>
    <name evidence="5" type="ORF">SAMN04488546_1035</name>
</gene>
<feature type="transmembrane region" description="Helical" evidence="3">
    <location>
        <begin position="6"/>
        <end position="27"/>
    </location>
</feature>
<proteinExistence type="inferred from homology"/>
<keyword evidence="5" id="KW-0489">Methyltransferase</keyword>
<reference evidence="6" key="1">
    <citation type="submission" date="2016-10" db="EMBL/GenBank/DDBJ databases">
        <authorList>
            <person name="Varghese N."/>
            <person name="Submissions S."/>
        </authorList>
    </citation>
    <scope>NUCLEOTIDE SEQUENCE [LARGE SCALE GENOMIC DNA]</scope>
    <source>
        <strain evidence="6">DSM 44209</strain>
    </source>
</reference>
<evidence type="ECO:0000259" key="4">
    <source>
        <dbReference type="Pfam" id="PF01478"/>
    </source>
</evidence>
<feature type="transmembrane region" description="Helical" evidence="3">
    <location>
        <begin position="48"/>
        <end position="67"/>
    </location>
</feature>
<dbReference type="GO" id="GO:0006465">
    <property type="term" value="P:signal peptide processing"/>
    <property type="evidence" value="ECO:0007669"/>
    <property type="project" value="TreeGrafter"/>
</dbReference>
<dbReference type="InterPro" id="IPR014032">
    <property type="entry name" value="Peptidase_A24A_bac"/>
</dbReference>
<keyword evidence="3" id="KW-1133">Transmembrane helix</keyword>
<dbReference type="Proteomes" id="UP000198507">
    <property type="component" value="Unassembled WGS sequence"/>
</dbReference>